<dbReference type="EMBL" id="JACJVO010000033">
    <property type="protein sequence ID" value="MBB6734551.1"/>
    <property type="molecule type" value="Genomic_DNA"/>
</dbReference>
<gene>
    <name evidence="1" type="ORF">H7C18_26850</name>
</gene>
<dbReference type="Proteomes" id="UP000564644">
    <property type="component" value="Unassembled WGS sequence"/>
</dbReference>
<dbReference type="RefSeq" id="WP_185132203.1">
    <property type="nucleotide sequence ID" value="NZ_JACJVO010000033.1"/>
</dbReference>
<organism evidence="1 2">
    <name type="scientific">Cohnella zeiphila</name>
    <dbReference type="NCBI Taxonomy" id="2761120"/>
    <lineage>
        <taxon>Bacteria</taxon>
        <taxon>Bacillati</taxon>
        <taxon>Bacillota</taxon>
        <taxon>Bacilli</taxon>
        <taxon>Bacillales</taxon>
        <taxon>Paenibacillaceae</taxon>
        <taxon>Cohnella</taxon>
    </lineage>
</organism>
<accession>A0A7X0SR43</accession>
<comment type="caution">
    <text evidence="1">The sequence shown here is derived from an EMBL/GenBank/DDBJ whole genome shotgun (WGS) entry which is preliminary data.</text>
</comment>
<evidence type="ECO:0000313" key="1">
    <source>
        <dbReference type="EMBL" id="MBB6734551.1"/>
    </source>
</evidence>
<name>A0A7X0SR43_9BACL</name>
<protein>
    <submittedName>
        <fullName evidence="1">Uncharacterized protein</fullName>
    </submittedName>
</protein>
<sequence>MNRKGTSAKIYVQIPYDRYLTADERHEARADEFAYRWYRNNVYDRTGS</sequence>
<proteinExistence type="predicted"/>
<reference evidence="1 2" key="1">
    <citation type="submission" date="2020-08" db="EMBL/GenBank/DDBJ databases">
        <title>Cohnella phylogeny.</title>
        <authorList>
            <person name="Dunlap C."/>
        </authorList>
    </citation>
    <scope>NUCLEOTIDE SEQUENCE [LARGE SCALE GENOMIC DNA]</scope>
    <source>
        <strain evidence="1 2">CBP 2801</strain>
    </source>
</reference>
<dbReference type="AlphaFoldDB" id="A0A7X0SR43"/>
<evidence type="ECO:0000313" key="2">
    <source>
        <dbReference type="Proteomes" id="UP000564644"/>
    </source>
</evidence>
<keyword evidence="2" id="KW-1185">Reference proteome</keyword>